<accession>A0A501WXW1</accession>
<name>A0A501WXW1_9GAMM</name>
<dbReference type="SUPFAM" id="SSF55229">
    <property type="entry name" value="Cell division protein MinE topological specificity domain"/>
    <property type="match status" value="1"/>
</dbReference>
<dbReference type="EMBL" id="VFRR01000012">
    <property type="protein sequence ID" value="TPE52307.1"/>
    <property type="molecule type" value="Genomic_DNA"/>
</dbReference>
<dbReference type="GO" id="GO:0051301">
    <property type="term" value="P:cell division"/>
    <property type="evidence" value="ECO:0007669"/>
    <property type="project" value="UniProtKB-KW"/>
</dbReference>
<comment type="function">
    <text evidence="5 6">Prevents the cell division inhibition by proteins MinC and MinD at internal division sites while permitting inhibition at polar sites. This ensures cell division at the proper site by restricting the formation of a division septum at the midpoint of the long axis of the cell.</text>
</comment>
<dbReference type="InterPro" id="IPR036707">
    <property type="entry name" value="MinE_sf"/>
</dbReference>
<dbReference type="GO" id="GO:0042802">
    <property type="term" value="F:identical protein binding"/>
    <property type="evidence" value="ECO:0007669"/>
    <property type="project" value="UniProtKB-ARBA"/>
</dbReference>
<gene>
    <name evidence="6 7" type="primary">minE</name>
    <name evidence="7" type="ORF">FJM67_07665</name>
</gene>
<keyword evidence="8" id="KW-1185">Reference proteome</keyword>
<keyword evidence="4 6" id="KW-0131">Cell cycle</keyword>
<evidence type="ECO:0000256" key="3">
    <source>
        <dbReference type="ARBA" id="ARBA00022618"/>
    </source>
</evidence>
<dbReference type="RefSeq" id="WP_140588208.1">
    <property type="nucleotide sequence ID" value="NZ_VFRR01000012.1"/>
</dbReference>
<sequence>MGLFDYFKRKGEPTSATVAKDRLQIIVAHERSQRQRPNYVAQMQEEIIAVIRKYVNVDKDAVSIAIDNADDCTILELNVTLPDK</sequence>
<dbReference type="FunFam" id="3.30.1070.10:FF:000001">
    <property type="entry name" value="Cell division topological specificity factor"/>
    <property type="match status" value="1"/>
</dbReference>
<organism evidence="7 8">
    <name type="scientific">Maribrevibacterium harenarium</name>
    <dbReference type="NCBI Taxonomy" id="2589817"/>
    <lineage>
        <taxon>Bacteria</taxon>
        <taxon>Pseudomonadati</taxon>
        <taxon>Pseudomonadota</taxon>
        <taxon>Gammaproteobacteria</taxon>
        <taxon>Oceanospirillales</taxon>
        <taxon>Oceanospirillaceae</taxon>
        <taxon>Maribrevibacterium</taxon>
    </lineage>
</organism>
<evidence type="ECO:0000256" key="4">
    <source>
        <dbReference type="ARBA" id="ARBA00023306"/>
    </source>
</evidence>
<proteinExistence type="inferred from homology"/>
<evidence type="ECO:0000256" key="5">
    <source>
        <dbReference type="ARBA" id="ARBA00025265"/>
    </source>
</evidence>
<evidence type="ECO:0000256" key="1">
    <source>
        <dbReference type="ARBA" id="ARBA00008168"/>
    </source>
</evidence>
<dbReference type="Gene3D" id="3.30.1070.10">
    <property type="entry name" value="Cell division topological specificity factor MinE"/>
    <property type="match status" value="1"/>
</dbReference>
<dbReference type="HAMAP" id="MF_00262">
    <property type="entry name" value="MinE"/>
    <property type="match status" value="1"/>
</dbReference>
<reference evidence="7 8" key="1">
    <citation type="submission" date="2019-06" db="EMBL/GenBank/DDBJ databases">
        <title>A novel bacterium of genus Marinomonas, isolated from coastal sand.</title>
        <authorList>
            <person name="Huang H."/>
            <person name="Mo K."/>
            <person name="Hu Y."/>
        </authorList>
    </citation>
    <scope>NUCLEOTIDE SEQUENCE [LARGE SCALE GENOMIC DNA]</scope>
    <source>
        <strain evidence="7 8">HB171799</strain>
    </source>
</reference>
<dbReference type="OrthoDB" id="9802655at2"/>
<evidence type="ECO:0000313" key="7">
    <source>
        <dbReference type="EMBL" id="TPE52307.1"/>
    </source>
</evidence>
<dbReference type="AlphaFoldDB" id="A0A501WXW1"/>
<dbReference type="NCBIfam" id="TIGR01215">
    <property type="entry name" value="minE"/>
    <property type="match status" value="1"/>
</dbReference>
<evidence type="ECO:0000256" key="6">
    <source>
        <dbReference type="HAMAP-Rule" id="MF_00262"/>
    </source>
</evidence>
<keyword evidence="3 6" id="KW-0132">Cell division</keyword>
<dbReference type="NCBIfam" id="NF001422">
    <property type="entry name" value="PRK00296.1"/>
    <property type="match status" value="1"/>
</dbReference>
<evidence type="ECO:0000256" key="2">
    <source>
        <dbReference type="ARBA" id="ARBA00020112"/>
    </source>
</evidence>
<evidence type="ECO:0000313" key="8">
    <source>
        <dbReference type="Proteomes" id="UP000315901"/>
    </source>
</evidence>
<protein>
    <recommendedName>
        <fullName evidence="2 6">Cell division topological specificity factor</fullName>
    </recommendedName>
</protein>
<dbReference type="Proteomes" id="UP000315901">
    <property type="component" value="Unassembled WGS sequence"/>
</dbReference>
<dbReference type="Pfam" id="PF03776">
    <property type="entry name" value="MinE"/>
    <property type="match status" value="1"/>
</dbReference>
<comment type="similarity">
    <text evidence="1 6">Belongs to the MinE family.</text>
</comment>
<dbReference type="GO" id="GO:0032955">
    <property type="term" value="P:regulation of division septum assembly"/>
    <property type="evidence" value="ECO:0007669"/>
    <property type="project" value="InterPro"/>
</dbReference>
<dbReference type="InterPro" id="IPR005527">
    <property type="entry name" value="MinE"/>
</dbReference>
<comment type="caution">
    <text evidence="7">The sequence shown here is derived from an EMBL/GenBank/DDBJ whole genome shotgun (WGS) entry which is preliminary data.</text>
</comment>